<keyword evidence="3" id="KW-1185">Reference proteome</keyword>
<dbReference type="EMBL" id="VOBQ01000005">
    <property type="protein sequence ID" value="TWO71882.1"/>
    <property type="molecule type" value="Genomic_DNA"/>
</dbReference>
<feature type="compositionally biased region" description="Low complexity" evidence="1">
    <location>
        <begin position="71"/>
        <end position="88"/>
    </location>
</feature>
<sequence length="142" mass="14056">MTQQPAASHCAGTEGRPTAIGGWGGAGGGAARWWAGGWITGGETDSGGCVARAGRAGASALPRQARAASWRRISVAPRSPAPRAASRACRASAQAEDFNGSGDGCAGESAAPAARALHRTRQIGVRIPSLGPCPTVRASGPA</sequence>
<proteinExistence type="predicted"/>
<gene>
    <name evidence="2" type="ORF">FN976_07775</name>
</gene>
<evidence type="ECO:0000313" key="2">
    <source>
        <dbReference type="EMBL" id="TWO71882.1"/>
    </source>
</evidence>
<evidence type="ECO:0000313" key="3">
    <source>
        <dbReference type="Proteomes" id="UP000318199"/>
    </source>
</evidence>
<feature type="region of interest" description="Disordered" evidence="1">
    <location>
        <begin position="1"/>
        <end position="25"/>
    </location>
</feature>
<protein>
    <submittedName>
        <fullName evidence="2">Uncharacterized protein</fullName>
    </submittedName>
</protein>
<evidence type="ECO:0000256" key="1">
    <source>
        <dbReference type="SAM" id="MobiDB-lite"/>
    </source>
</evidence>
<accession>A0A562ZTE8</accession>
<comment type="caution">
    <text evidence="2">The sequence shown here is derived from an EMBL/GenBank/DDBJ whole genome shotgun (WGS) entry which is preliminary data.</text>
</comment>
<name>A0A562ZTE8_9BURK</name>
<organism evidence="2 3">
    <name type="scientific">Caenimonas sedimenti</name>
    <dbReference type="NCBI Taxonomy" id="2596921"/>
    <lineage>
        <taxon>Bacteria</taxon>
        <taxon>Pseudomonadati</taxon>
        <taxon>Pseudomonadota</taxon>
        <taxon>Betaproteobacteria</taxon>
        <taxon>Burkholderiales</taxon>
        <taxon>Comamonadaceae</taxon>
        <taxon>Caenimonas</taxon>
    </lineage>
</organism>
<reference evidence="2 3" key="1">
    <citation type="submission" date="2019-07" db="EMBL/GenBank/DDBJ databases">
        <title>Caenimonas sedimenti sp. nov., isolated from activated sludge.</title>
        <authorList>
            <person name="Xu J."/>
        </authorList>
    </citation>
    <scope>NUCLEOTIDE SEQUENCE [LARGE SCALE GENOMIC DNA]</scope>
    <source>
        <strain evidence="2 3">HX-9-20</strain>
    </source>
</reference>
<dbReference type="AlphaFoldDB" id="A0A562ZTE8"/>
<dbReference type="Proteomes" id="UP000318199">
    <property type="component" value="Unassembled WGS sequence"/>
</dbReference>
<feature type="region of interest" description="Disordered" evidence="1">
    <location>
        <begin position="60"/>
        <end position="88"/>
    </location>
</feature>